<dbReference type="STRING" id="1003.SAMN04488541_103745"/>
<organism evidence="1 2">
    <name type="scientific">Thermoflexibacter ruber</name>
    <dbReference type="NCBI Taxonomy" id="1003"/>
    <lineage>
        <taxon>Bacteria</taxon>
        <taxon>Pseudomonadati</taxon>
        <taxon>Bacteroidota</taxon>
        <taxon>Cytophagia</taxon>
        <taxon>Cytophagales</taxon>
        <taxon>Thermoflexibacteraceae</taxon>
        <taxon>Thermoflexibacter</taxon>
    </lineage>
</organism>
<dbReference type="Pfam" id="PF05336">
    <property type="entry name" value="rhaM"/>
    <property type="match status" value="1"/>
</dbReference>
<proteinExistence type="predicted"/>
<dbReference type="PANTHER" id="PTHR34389">
    <property type="entry name" value="L-RHAMNOSE MUTAROTASE"/>
    <property type="match status" value="1"/>
</dbReference>
<keyword evidence="2" id="KW-1185">Reference proteome</keyword>
<dbReference type="AlphaFoldDB" id="A0A1I2IXM8"/>
<dbReference type="GO" id="GO:0016857">
    <property type="term" value="F:racemase and epimerase activity, acting on carbohydrates and derivatives"/>
    <property type="evidence" value="ECO:0007669"/>
    <property type="project" value="InterPro"/>
</dbReference>
<evidence type="ECO:0000313" key="2">
    <source>
        <dbReference type="Proteomes" id="UP000199513"/>
    </source>
</evidence>
<dbReference type="SUPFAM" id="SSF54909">
    <property type="entry name" value="Dimeric alpha+beta barrel"/>
    <property type="match status" value="1"/>
</dbReference>
<dbReference type="Gene3D" id="3.30.70.100">
    <property type="match status" value="1"/>
</dbReference>
<dbReference type="InterPro" id="IPR008000">
    <property type="entry name" value="Rham/fucose_mutarotase"/>
</dbReference>
<dbReference type="InterPro" id="IPR011008">
    <property type="entry name" value="Dimeric_a/b-barrel"/>
</dbReference>
<name>A0A1I2IXM8_9BACT</name>
<evidence type="ECO:0000313" key="1">
    <source>
        <dbReference type="EMBL" id="SFF46363.1"/>
    </source>
</evidence>
<protein>
    <submittedName>
        <fullName evidence="1">L-rhamnose mutarotase</fullName>
    </submittedName>
</protein>
<dbReference type="EMBL" id="FONY01000037">
    <property type="protein sequence ID" value="SFF46363.1"/>
    <property type="molecule type" value="Genomic_DNA"/>
</dbReference>
<dbReference type="OrthoDB" id="9799608at2"/>
<dbReference type="Proteomes" id="UP000199513">
    <property type="component" value="Unassembled WGS sequence"/>
</dbReference>
<dbReference type="PANTHER" id="PTHR34389:SF2">
    <property type="entry name" value="L-RHAMNOSE MUTAROTASE"/>
    <property type="match status" value="1"/>
</dbReference>
<gene>
    <name evidence="1" type="ORF">SAMN04488541_103745</name>
</gene>
<reference evidence="1 2" key="1">
    <citation type="submission" date="2016-10" db="EMBL/GenBank/DDBJ databases">
        <authorList>
            <person name="de Groot N.N."/>
        </authorList>
    </citation>
    <scope>NUCLEOTIDE SEQUENCE [LARGE SCALE GENOMIC DNA]</scope>
    <source>
        <strain>GEY</strain>
        <strain evidence="2">DSM 9560</strain>
    </source>
</reference>
<sequence length="107" mass="12957">MKRYGHLIKLKDEKVEEYKKLHEAVWKGVLERIYQSNIRNYSIFYRDGFLFSYYEYVGMDYEADMAAIAADPTTQQWWELTIPCQEPLNTCQEGEWWAKMEEVFHVD</sequence>
<accession>A0A1I2IXM8</accession>
<dbReference type="RefSeq" id="WP_091548796.1">
    <property type="nucleotide sequence ID" value="NZ_FONY01000037.1"/>
</dbReference>